<dbReference type="AlphaFoldDB" id="A0A9D7SUF9"/>
<feature type="signal peptide" evidence="1">
    <location>
        <begin position="1"/>
        <end position="21"/>
    </location>
</feature>
<dbReference type="SUPFAM" id="SSF51338">
    <property type="entry name" value="Composite domain of metallo-dependent hydrolases"/>
    <property type="match status" value="1"/>
</dbReference>
<dbReference type="Proteomes" id="UP000808337">
    <property type="component" value="Unassembled WGS sequence"/>
</dbReference>
<dbReference type="InterPro" id="IPR032466">
    <property type="entry name" value="Metal_Hydrolase"/>
</dbReference>
<dbReference type="Pfam" id="PF01979">
    <property type="entry name" value="Amidohydro_1"/>
    <property type="match status" value="1"/>
</dbReference>
<dbReference type="EMBL" id="JADKGY010000006">
    <property type="protein sequence ID" value="MBK9982281.1"/>
    <property type="molecule type" value="Genomic_DNA"/>
</dbReference>
<dbReference type="Gene3D" id="2.30.40.10">
    <property type="entry name" value="Urease, subunit C, domain 1"/>
    <property type="match status" value="2"/>
</dbReference>
<evidence type="ECO:0000256" key="1">
    <source>
        <dbReference type="SAM" id="SignalP"/>
    </source>
</evidence>
<feature type="chain" id="PRO_5038779758" evidence="1">
    <location>
        <begin position="22"/>
        <end position="475"/>
    </location>
</feature>
<keyword evidence="1" id="KW-0732">Signal</keyword>
<comment type="caution">
    <text evidence="3">The sequence shown here is derived from an EMBL/GenBank/DDBJ whole genome shotgun (WGS) entry which is preliminary data.</text>
</comment>
<evidence type="ECO:0000313" key="4">
    <source>
        <dbReference type="Proteomes" id="UP000808337"/>
    </source>
</evidence>
<feature type="domain" description="Amidohydrolase-related" evidence="2">
    <location>
        <begin position="359"/>
        <end position="456"/>
    </location>
</feature>
<dbReference type="GO" id="GO:0016810">
    <property type="term" value="F:hydrolase activity, acting on carbon-nitrogen (but not peptide) bonds"/>
    <property type="evidence" value="ECO:0007669"/>
    <property type="project" value="InterPro"/>
</dbReference>
<dbReference type="InterPro" id="IPR011059">
    <property type="entry name" value="Metal-dep_hydrolase_composite"/>
</dbReference>
<name>A0A9D7SUF9_9BACT</name>
<dbReference type="PANTHER" id="PTHR43135:SF3">
    <property type="entry name" value="ALPHA-D-RIBOSE 1-METHYLPHOSPHONATE 5-TRIPHOSPHATE DIPHOSPHATASE"/>
    <property type="match status" value="1"/>
</dbReference>
<evidence type="ECO:0000259" key="2">
    <source>
        <dbReference type="Pfam" id="PF01979"/>
    </source>
</evidence>
<dbReference type="SUPFAM" id="SSF51556">
    <property type="entry name" value="Metallo-dependent hydrolases"/>
    <property type="match status" value="1"/>
</dbReference>
<evidence type="ECO:0000313" key="3">
    <source>
        <dbReference type="EMBL" id="MBK9982281.1"/>
    </source>
</evidence>
<sequence length="475" mass="52297">MYKLKFTFLLILLTNVSILLSQNFSDNVKPFIAIKETVFAITNVTVVDGTGGAPQNNMTVMVKNGKISYVGPSDKISIAKGTFTIDGAGQTLIPGFVMLHEHMFYTKPFEDEFNIVNMTNTFPRMYLAGGATSIRTGGSVSPFTDLNINKLIKEGKMIGPKMDVTGPFIERENNFSIPQLPILPAGQAPGPMVDYWANLGCTSFKAYMNLSREDLKETLEHAHARGMKVTGHLCSISYHEAAELGIDDLEHGFMVCSDFNKDRTEDHCDYRKAWSGLMALDKDAPAMDSLMKFLIKKDVAVTTTLPVFAPLKNYELIPGGGEQALHPDILEEVKKYSAGDAKSDSIDNIMFTKELYWIKKFFHLGGKLVVGTDPTGSGRTIAGYANIWTLETLIKSGFTTSEAVMLCSLKGAEYLRKQFDTGSIEKGKAADLILMDGNLTIDPGSIRHIRYVFKDGIGYDSKAIFDSVKGKVGLY</sequence>
<dbReference type="InterPro" id="IPR051781">
    <property type="entry name" value="Metallo-dep_Hydrolase"/>
</dbReference>
<protein>
    <submittedName>
        <fullName evidence="3">Amidohydrolase family protein</fullName>
    </submittedName>
</protein>
<dbReference type="Gene3D" id="3.20.20.140">
    <property type="entry name" value="Metal-dependent hydrolases"/>
    <property type="match status" value="2"/>
</dbReference>
<gene>
    <name evidence="3" type="ORF">IPP15_07635</name>
</gene>
<proteinExistence type="predicted"/>
<dbReference type="InterPro" id="IPR006680">
    <property type="entry name" value="Amidohydro-rel"/>
</dbReference>
<accession>A0A9D7SUF9</accession>
<dbReference type="PANTHER" id="PTHR43135">
    <property type="entry name" value="ALPHA-D-RIBOSE 1-METHYLPHOSPHONATE 5-TRIPHOSPHATE DIPHOSPHATASE"/>
    <property type="match status" value="1"/>
</dbReference>
<reference evidence="3 4" key="1">
    <citation type="submission" date="2020-10" db="EMBL/GenBank/DDBJ databases">
        <title>Connecting structure to function with the recovery of over 1000 high-quality activated sludge metagenome-assembled genomes encoding full-length rRNA genes using long-read sequencing.</title>
        <authorList>
            <person name="Singleton C.M."/>
            <person name="Petriglieri F."/>
            <person name="Kristensen J.M."/>
            <person name="Kirkegaard R.H."/>
            <person name="Michaelsen T.Y."/>
            <person name="Andersen M.H."/>
            <person name="Karst S.M."/>
            <person name="Dueholm M.S."/>
            <person name="Nielsen P.H."/>
            <person name="Albertsen M."/>
        </authorList>
    </citation>
    <scope>NUCLEOTIDE SEQUENCE [LARGE SCALE GENOMIC DNA]</scope>
    <source>
        <strain evidence="3">Ribe_18-Q3-R11-54_MAXAC.273</strain>
    </source>
</reference>
<organism evidence="3 4">
    <name type="scientific">Candidatus Opimibacter skivensis</name>
    <dbReference type="NCBI Taxonomy" id="2982028"/>
    <lineage>
        <taxon>Bacteria</taxon>
        <taxon>Pseudomonadati</taxon>
        <taxon>Bacteroidota</taxon>
        <taxon>Saprospiria</taxon>
        <taxon>Saprospirales</taxon>
        <taxon>Saprospiraceae</taxon>
        <taxon>Candidatus Opimibacter</taxon>
    </lineage>
</organism>